<name>A0A919NCU9_9ACTN</name>
<gene>
    <name evidence="1" type="ORF">Asi03nite_64070</name>
</gene>
<dbReference type="RefSeq" id="WP_239103064.1">
    <property type="nucleotide sequence ID" value="NZ_BOMW01000069.1"/>
</dbReference>
<evidence type="ECO:0000313" key="1">
    <source>
        <dbReference type="EMBL" id="GIF08869.1"/>
    </source>
</evidence>
<organism evidence="1 2">
    <name type="scientific">Actinoplanes siamensis</name>
    <dbReference type="NCBI Taxonomy" id="1223317"/>
    <lineage>
        <taxon>Bacteria</taxon>
        <taxon>Bacillati</taxon>
        <taxon>Actinomycetota</taxon>
        <taxon>Actinomycetes</taxon>
        <taxon>Micromonosporales</taxon>
        <taxon>Micromonosporaceae</taxon>
        <taxon>Actinoplanes</taxon>
    </lineage>
</organism>
<evidence type="ECO:0000313" key="2">
    <source>
        <dbReference type="Proteomes" id="UP000629619"/>
    </source>
</evidence>
<sequence length="110" mass="11607">MTDPTTSARTAIPAGAVDQLLAEADDLLRRVRPVARLAPGAGDEYRADIHTSPVDGPAAVVWFRAASIAAAVAQTRAHLTVQPGPDDRYAELYVRTGDLADHLVDVHLGA</sequence>
<dbReference type="Proteomes" id="UP000629619">
    <property type="component" value="Unassembled WGS sequence"/>
</dbReference>
<proteinExistence type="predicted"/>
<keyword evidence="2" id="KW-1185">Reference proteome</keyword>
<comment type="caution">
    <text evidence="1">The sequence shown here is derived from an EMBL/GenBank/DDBJ whole genome shotgun (WGS) entry which is preliminary data.</text>
</comment>
<dbReference type="EMBL" id="BOMW01000069">
    <property type="protein sequence ID" value="GIF08869.1"/>
    <property type="molecule type" value="Genomic_DNA"/>
</dbReference>
<accession>A0A919NCU9</accession>
<protein>
    <submittedName>
        <fullName evidence="1">Uncharacterized protein</fullName>
    </submittedName>
</protein>
<reference evidence="1" key="1">
    <citation type="submission" date="2021-01" db="EMBL/GenBank/DDBJ databases">
        <title>Whole genome shotgun sequence of Actinoplanes siamensis NBRC 109076.</title>
        <authorList>
            <person name="Komaki H."/>
            <person name="Tamura T."/>
        </authorList>
    </citation>
    <scope>NUCLEOTIDE SEQUENCE</scope>
    <source>
        <strain evidence="1">NBRC 109076</strain>
    </source>
</reference>
<dbReference type="AlphaFoldDB" id="A0A919NCU9"/>